<keyword evidence="1" id="KW-0378">Hydrolase</keyword>
<dbReference type="OrthoDB" id="447842at2759"/>
<dbReference type="GO" id="GO:0005829">
    <property type="term" value="C:cytosol"/>
    <property type="evidence" value="ECO:0007669"/>
    <property type="project" value="TreeGrafter"/>
</dbReference>
<dbReference type="PANTHER" id="PTHR16099:SF5">
    <property type="entry name" value="NUCLEOTIDE TRIPHOSPHATE DIPHOSPHATASE NUDT15"/>
    <property type="match status" value="1"/>
</dbReference>
<dbReference type="PROSITE" id="PS51462">
    <property type="entry name" value="NUDIX"/>
    <property type="match status" value="1"/>
</dbReference>
<evidence type="ECO:0000313" key="4">
    <source>
        <dbReference type="EMBL" id="CCI42890.1"/>
    </source>
</evidence>
<feature type="compositionally biased region" description="Polar residues" evidence="2">
    <location>
        <begin position="96"/>
        <end position="113"/>
    </location>
</feature>
<sequence>METSSSSDTPEVFNSCKKRRTIGEIELQLKLAQNNTREAKFKLIQTARENAKLKVLLSKYMEADEMLISSSQLSTSNETPSASQTAVSISVKESADSNTTFDATKSTNESLSSQSKEKAIDLFDCGRDQSSQQSQWSDINNTSHLEDIINFLEKQDIEDSIRSNHEPTPYSQNACVRVGVAILLTSPQHSGCVLIGRRLGSHGEGKLALPGGHLEMYESWEECAIREVKEETDVTLERAEFLFVTNDSMEPEGRHYVTIFMHASINCDSQAIRNMEPHKCESWYWESWSKLEDSENLFTPLYHLIRDPACKKQVQKRLHLLIGH</sequence>
<dbReference type="PANTHER" id="PTHR16099">
    <property type="entry name" value="8-OXO-DGTP DIPHOSPHATES NUDT15"/>
    <property type="match status" value="1"/>
</dbReference>
<dbReference type="SUPFAM" id="SSF55811">
    <property type="entry name" value="Nudix"/>
    <property type="match status" value="1"/>
</dbReference>
<name>A0A024G8Q4_9STRA</name>
<dbReference type="InterPro" id="IPR000086">
    <property type="entry name" value="NUDIX_hydrolase_dom"/>
</dbReference>
<organism evidence="4 5">
    <name type="scientific">Albugo candida</name>
    <dbReference type="NCBI Taxonomy" id="65357"/>
    <lineage>
        <taxon>Eukaryota</taxon>
        <taxon>Sar</taxon>
        <taxon>Stramenopiles</taxon>
        <taxon>Oomycota</taxon>
        <taxon>Peronosporomycetes</taxon>
        <taxon>Albuginales</taxon>
        <taxon>Albuginaceae</taxon>
        <taxon>Albugo</taxon>
    </lineage>
</organism>
<dbReference type="EMBL" id="CAIX01000040">
    <property type="protein sequence ID" value="CCI42890.1"/>
    <property type="molecule type" value="Genomic_DNA"/>
</dbReference>
<keyword evidence="5" id="KW-1185">Reference proteome</keyword>
<feature type="region of interest" description="Disordered" evidence="2">
    <location>
        <begin position="71"/>
        <end position="113"/>
    </location>
</feature>
<dbReference type="STRING" id="65357.A0A024G8Q4"/>
<evidence type="ECO:0000259" key="3">
    <source>
        <dbReference type="PROSITE" id="PS51462"/>
    </source>
</evidence>
<accession>A0A024G8Q4</accession>
<dbReference type="GO" id="GO:0035539">
    <property type="term" value="F:8-oxo-7,8-dihydrodeoxyguanosine triphosphate pyrophosphatase activity"/>
    <property type="evidence" value="ECO:0007669"/>
    <property type="project" value="TreeGrafter"/>
</dbReference>
<evidence type="ECO:0000313" key="5">
    <source>
        <dbReference type="Proteomes" id="UP000053237"/>
    </source>
</evidence>
<dbReference type="GO" id="GO:0006203">
    <property type="term" value="P:dGTP catabolic process"/>
    <property type="evidence" value="ECO:0007669"/>
    <property type="project" value="TreeGrafter"/>
</dbReference>
<dbReference type="AlphaFoldDB" id="A0A024G8Q4"/>
<dbReference type="PROSITE" id="PS00893">
    <property type="entry name" value="NUDIX_BOX"/>
    <property type="match status" value="1"/>
</dbReference>
<feature type="compositionally biased region" description="Polar residues" evidence="2">
    <location>
        <begin position="71"/>
        <end position="88"/>
    </location>
</feature>
<gene>
    <name evidence="4" type="ORF">BN9_036740</name>
</gene>
<reference evidence="4 5" key="1">
    <citation type="submission" date="2012-05" db="EMBL/GenBank/DDBJ databases">
        <title>Recombination and specialization in a pathogen metapopulation.</title>
        <authorList>
            <person name="Gardiner A."/>
            <person name="Kemen E."/>
            <person name="Schultz-Larsen T."/>
            <person name="MacLean D."/>
            <person name="Van Oosterhout C."/>
            <person name="Jones J.D.G."/>
        </authorList>
    </citation>
    <scope>NUCLEOTIDE SEQUENCE [LARGE SCALE GENOMIC DNA]</scope>
    <source>
        <strain evidence="4 5">Ac Nc2</strain>
    </source>
</reference>
<proteinExistence type="predicted"/>
<dbReference type="Pfam" id="PF00293">
    <property type="entry name" value="NUDIX"/>
    <property type="match status" value="1"/>
</dbReference>
<evidence type="ECO:0000256" key="2">
    <source>
        <dbReference type="SAM" id="MobiDB-lite"/>
    </source>
</evidence>
<dbReference type="InterPro" id="IPR020084">
    <property type="entry name" value="NUDIX_hydrolase_CS"/>
</dbReference>
<dbReference type="FunFam" id="3.90.79.10:FF:000060">
    <property type="entry name" value="Nudix hydrolase 1"/>
    <property type="match status" value="1"/>
</dbReference>
<dbReference type="InterPro" id="IPR015797">
    <property type="entry name" value="NUDIX_hydrolase-like_dom_sf"/>
</dbReference>
<protein>
    <recommendedName>
        <fullName evidence="3">Nudix hydrolase domain-containing protein</fullName>
    </recommendedName>
</protein>
<dbReference type="Proteomes" id="UP000053237">
    <property type="component" value="Unassembled WGS sequence"/>
</dbReference>
<dbReference type="CDD" id="cd04678">
    <property type="entry name" value="NUDIX_MTH2_Nudt15"/>
    <property type="match status" value="1"/>
</dbReference>
<dbReference type="InParanoid" id="A0A024G8Q4"/>
<dbReference type="Gene3D" id="3.90.79.10">
    <property type="entry name" value="Nucleoside Triphosphate Pyrophosphohydrolase"/>
    <property type="match status" value="1"/>
</dbReference>
<comment type="caution">
    <text evidence="4">The sequence shown here is derived from an EMBL/GenBank/DDBJ whole genome shotgun (WGS) entry which is preliminary data.</text>
</comment>
<evidence type="ECO:0000256" key="1">
    <source>
        <dbReference type="ARBA" id="ARBA00022801"/>
    </source>
</evidence>
<feature type="domain" description="Nudix hydrolase" evidence="3">
    <location>
        <begin position="175"/>
        <end position="309"/>
    </location>
</feature>